<protein>
    <submittedName>
        <fullName evidence="2">Uncharacterized protein</fullName>
    </submittedName>
</protein>
<dbReference type="Proteomes" id="UP000295096">
    <property type="component" value="Unassembled WGS sequence"/>
</dbReference>
<sequence>MPTEDHRHEDNGQGRVKDPSRDGRLKQNRDRGISLGTTLRRENSEPTGKGKVKNPARDGRLKQNRR</sequence>
<dbReference type="OrthoDB" id="9840619at2"/>
<reference evidence="2 3" key="1">
    <citation type="journal article" date="2016" name="J. Microbiol.">
        <title>Dankookia rubra gen. nov., sp. nov., an alphaproteobacterium isolated from sediment of a shallow stream.</title>
        <authorList>
            <person name="Kim W.H."/>
            <person name="Kim D.H."/>
            <person name="Kang K."/>
            <person name="Ahn T.Y."/>
        </authorList>
    </citation>
    <scope>NUCLEOTIDE SEQUENCE [LARGE SCALE GENOMIC DNA]</scope>
    <source>
        <strain evidence="2 3">JCM30602</strain>
    </source>
</reference>
<keyword evidence="3" id="KW-1185">Reference proteome</keyword>
<gene>
    <name evidence="2" type="ORF">E2C06_17415</name>
</gene>
<accession>A0A4V6PKC1</accession>
<dbReference type="AlphaFoldDB" id="A0A4V6PKC1"/>
<organism evidence="2 3">
    <name type="scientific">Dankookia rubra</name>
    <dbReference type="NCBI Taxonomy" id="1442381"/>
    <lineage>
        <taxon>Bacteria</taxon>
        <taxon>Pseudomonadati</taxon>
        <taxon>Pseudomonadota</taxon>
        <taxon>Alphaproteobacteria</taxon>
        <taxon>Acetobacterales</taxon>
        <taxon>Roseomonadaceae</taxon>
        <taxon>Dankookia</taxon>
    </lineage>
</organism>
<feature type="region of interest" description="Disordered" evidence="1">
    <location>
        <begin position="1"/>
        <end position="66"/>
    </location>
</feature>
<evidence type="ECO:0000256" key="1">
    <source>
        <dbReference type="SAM" id="MobiDB-lite"/>
    </source>
</evidence>
<dbReference type="EMBL" id="SMSJ01000023">
    <property type="protein sequence ID" value="TDH61285.1"/>
    <property type="molecule type" value="Genomic_DNA"/>
</dbReference>
<evidence type="ECO:0000313" key="3">
    <source>
        <dbReference type="Proteomes" id="UP000295096"/>
    </source>
</evidence>
<feature type="compositionally biased region" description="Basic and acidic residues" evidence="1">
    <location>
        <begin position="55"/>
        <end position="66"/>
    </location>
</feature>
<comment type="caution">
    <text evidence="2">The sequence shown here is derived from an EMBL/GenBank/DDBJ whole genome shotgun (WGS) entry which is preliminary data.</text>
</comment>
<dbReference type="RefSeq" id="WP_133289891.1">
    <property type="nucleotide sequence ID" value="NZ_SMSJ01000023.1"/>
</dbReference>
<feature type="compositionally biased region" description="Basic and acidic residues" evidence="1">
    <location>
        <begin position="1"/>
        <end position="32"/>
    </location>
</feature>
<evidence type="ECO:0000313" key="2">
    <source>
        <dbReference type="EMBL" id="TDH61285.1"/>
    </source>
</evidence>
<name>A0A4V6PKC1_9PROT</name>
<proteinExistence type="predicted"/>